<keyword evidence="1 2" id="KW-0732">Signal</keyword>
<dbReference type="Proteomes" id="UP000237310">
    <property type="component" value="Unassembled WGS sequence"/>
</dbReference>
<dbReference type="RefSeq" id="WP_103806114.1">
    <property type="nucleotide sequence ID" value="NZ_PQVG01000005.1"/>
</dbReference>
<evidence type="ECO:0000256" key="1">
    <source>
        <dbReference type="ARBA" id="ARBA00022729"/>
    </source>
</evidence>
<gene>
    <name evidence="4" type="ORF">C3L50_10430</name>
</gene>
<comment type="caution">
    <text evidence="4">The sequence shown here is derived from an EMBL/GenBank/DDBJ whole genome shotgun (WGS) entry which is preliminary data.</text>
</comment>
<feature type="signal peptide" evidence="2">
    <location>
        <begin position="1"/>
        <end position="20"/>
    </location>
</feature>
<name>A0A2S5AAI7_9FLAO</name>
<reference evidence="4 5" key="1">
    <citation type="submission" date="2018-01" db="EMBL/GenBank/DDBJ databases">
        <authorList>
            <person name="Gaut B.S."/>
            <person name="Morton B.R."/>
            <person name="Clegg M.T."/>
            <person name="Duvall M.R."/>
        </authorList>
    </citation>
    <scope>NUCLEOTIDE SEQUENCE [LARGE SCALE GENOMIC DNA]</scope>
    <source>
        <strain evidence="4 5">HR-AY</strain>
    </source>
</reference>
<dbReference type="Gene3D" id="2.40.160.20">
    <property type="match status" value="1"/>
</dbReference>
<dbReference type="Pfam" id="PF13505">
    <property type="entry name" value="OMP_b-brl"/>
    <property type="match status" value="1"/>
</dbReference>
<feature type="domain" description="Outer membrane protein beta-barrel" evidence="3">
    <location>
        <begin position="8"/>
        <end position="171"/>
    </location>
</feature>
<dbReference type="InterPro" id="IPR011250">
    <property type="entry name" value="OMP/PagP_B-barrel"/>
</dbReference>
<dbReference type="SUPFAM" id="SSF56925">
    <property type="entry name" value="OMPA-like"/>
    <property type="match status" value="1"/>
</dbReference>
<sequence length="187" mass="20843">MKTIKIFFITTILFTISASSQITKGNWMVGGSGSFINYKNTYSDNNTETTQTGFAFELSPNVGYFVVDNFSIGSIVGLSFINPSGSDNNSQSFGLAPFVRYYFRKSDKIINPFLQASYSFNRSKIQLEGGHNKSSEYRLKGGSAFFLNSSVALEITIEYSSSKNNVNNNQYDRFTTGIGLQIHLEKE</sequence>
<evidence type="ECO:0000256" key="2">
    <source>
        <dbReference type="SAM" id="SignalP"/>
    </source>
</evidence>
<evidence type="ECO:0000313" key="5">
    <source>
        <dbReference type="Proteomes" id="UP000237310"/>
    </source>
</evidence>
<accession>A0A2S5AAI7</accession>
<keyword evidence="5" id="KW-1185">Reference proteome</keyword>
<dbReference type="InterPro" id="IPR027385">
    <property type="entry name" value="Beta-barrel_OMP"/>
</dbReference>
<evidence type="ECO:0000259" key="3">
    <source>
        <dbReference type="Pfam" id="PF13505"/>
    </source>
</evidence>
<protein>
    <recommendedName>
        <fullName evidence="3">Outer membrane protein beta-barrel domain-containing protein</fullName>
    </recommendedName>
</protein>
<evidence type="ECO:0000313" key="4">
    <source>
        <dbReference type="EMBL" id="POY39575.1"/>
    </source>
</evidence>
<dbReference type="EMBL" id="PQVG01000005">
    <property type="protein sequence ID" value="POY39575.1"/>
    <property type="molecule type" value="Genomic_DNA"/>
</dbReference>
<proteinExistence type="predicted"/>
<organism evidence="4 5">
    <name type="scientific">Flavobacterium alvei</name>
    <dbReference type="NCBI Taxonomy" id="2080416"/>
    <lineage>
        <taxon>Bacteria</taxon>
        <taxon>Pseudomonadati</taxon>
        <taxon>Bacteroidota</taxon>
        <taxon>Flavobacteriia</taxon>
        <taxon>Flavobacteriales</taxon>
        <taxon>Flavobacteriaceae</taxon>
        <taxon>Flavobacterium</taxon>
    </lineage>
</organism>
<dbReference type="AlphaFoldDB" id="A0A2S5AAI7"/>
<dbReference type="OrthoDB" id="945117at2"/>
<feature type="chain" id="PRO_5015572332" description="Outer membrane protein beta-barrel domain-containing protein" evidence="2">
    <location>
        <begin position="21"/>
        <end position="187"/>
    </location>
</feature>